<dbReference type="PROSITE" id="PS50893">
    <property type="entry name" value="ABC_TRANSPORTER_2"/>
    <property type="match status" value="1"/>
</dbReference>
<dbReference type="PANTHER" id="PTHR43335:SF4">
    <property type="entry name" value="ABC TRANSPORTER, ATP-BINDING PROTEIN"/>
    <property type="match status" value="1"/>
</dbReference>
<dbReference type="AlphaFoldDB" id="A0A7X6DND0"/>
<dbReference type="SMART" id="SM00382">
    <property type="entry name" value="AAA"/>
    <property type="match status" value="1"/>
</dbReference>
<dbReference type="EMBL" id="VTOW01000001">
    <property type="protein sequence ID" value="NKE70307.1"/>
    <property type="molecule type" value="Genomic_DNA"/>
</dbReference>
<name>A0A7X6DND0_9BACT</name>
<comment type="similarity">
    <text evidence="1">Belongs to the ABC transporter superfamily.</text>
</comment>
<keyword evidence="3" id="KW-0547">Nucleotide-binding</keyword>
<evidence type="ECO:0000256" key="3">
    <source>
        <dbReference type="ARBA" id="ARBA00022741"/>
    </source>
</evidence>
<evidence type="ECO:0000313" key="6">
    <source>
        <dbReference type="EMBL" id="NKE70307.1"/>
    </source>
</evidence>
<keyword evidence="7" id="KW-1185">Reference proteome</keyword>
<dbReference type="CDD" id="cd03230">
    <property type="entry name" value="ABC_DR_subfamily_A"/>
    <property type="match status" value="1"/>
</dbReference>
<dbReference type="PANTHER" id="PTHR43335">
    <property type="entry name" value="ABC TRANSPORTER, ATP-BINDING PROTEIN"/>
    <property type="match status" value="1"/>
</dbReference>
<keyword evidence="4 6" id="KW-0067">ATP-binding</keyword>
<dbReference type="InterPro" id="IPR003439">
    <property type="entry name" value="ABC_transporter-like_ATP-bd"/>
</dbReference>
<comment type="caution">
    <text evidence="6">The sequence shown here is derived from an EMBL/GenBank/DDBJ whole genome shotgun (WGS) entry which is preliminary data.</text>
</comment>
<proteinExistence type="inferred from homology"/>
<dbReference type="SUPFAM" id="SSF52540">
    <property type="entry name" value="P-loop containing nucleoside triphosphate hydrolases"/>
    <property type="match status" value="1"/>
</dbReference>
<dbReference type="RefSeq" id="WP_168058567.1">
    <property type="nucleotide sequence ID" value="NZ_VTOW01000001.1"/>
</dbReference>
<gene>
    <name evidence="6" type="ORF">MNODULE_06055</name>
</gene>
<reference evidence="6 7" key="1">
    <citation type="journal article" date="2020" name="Nature">
        <title>Bacterial chemolithoautotrophy via manganese oxidation.</title>
        <authorList>
            <person name="Yu H."/>
            <person name="Leadbetter J.R."/>
        </authorList>
    </citation>
    <scope>NUCLEOTIDE SEQUENCE [LARGE SCALE GENOMIC DNA]</scope>
    <source>
        <strain evidence="6 7">Mn-1</strain>
    </source>
</reference>
<dbReference type="InterPro" id="IPR027417">
    <property type="entry name" value="P-loop_NTPase"/>
</dbReference>
<organism evidence="6 7">
    <name type="scientific">Candidatus Manganitrophus noduliformans</name>
    <dbReference type="NCBI Taxonomy" id="2606439"/>
    <lineage>
        <taxon>Bacteria</taxon>
        <taxon>Pseudomonadati</taxon>
        <taxon>Nitrospirota</taxon>
        <taxon>Nitrospiria</taxon>
        <taxon>Candidatus Troglogloeales</taxon>
        <taxon>Candidatus Manganitrophaceae</taxon>
        <taxon>Candidatus Manganitrophus</taxon>
    </lineage>
</organism>
<dbReference type="GO" id="GO:0016887">
    <property type="term" value="F:ATP hydrolysis activity"/>
    <property type="evidence" value="ECO:0007669"/>
    <property type="project" value="InterPro"/>
</dbReference>
<dbReference type="Gene3D" id="3.40.50.300">
    <property type="entry name" value="P-loop containing nucleotide triphosphate hydrolases"/>
    <property type="match status" value="1"/>
</dbReference>
<protein>
    <submittedName>
        <fullName evidence="6">ATP-binding cassette domain-containing protein</fullName>
    </submittedName>
</protein>
<accession>A0A7X6DND0</accession>
<dbReference type="GO" id="GO:0005524">
    <property type="term" value="F:ATP binding"/>
    <property type="evidence" value="ECO:0007669"/>
    <property type="project" value="UniProtKB-KW"/>
</dbReference>
<dbReference type="Pfam" id="PF00005">
    <property type="entry name" value="ABC_tran"/>
    <property type="match status" value="1"/>
</dbReference>
<evidence type="ECO:0000256" key="4">
    <source>
        <dbReference type="ARBA" id="ARBA00022840"/>
    </source>
</evidence>
<evidence type="ECO:0000313" key="7">
    <source>
        <dbReference type="Proteomes" id="UP000534783"/>
    </source>
</evidence>
<dbReference type="Proteomes" id="UP000534783">
    <property type="component" value="Unassembled WGS sequence"/>
</dbReference>
<feature type="domain" description="ABC transporter" evidence="5">
    <location>
        <begin position="2"/>
        <end position="231"/>
    </location>
</feature>
<keyword evidence="2" id="KW-0813">Transport</keyword>
<evidence type="ECO:0000259" key="5">
    <source>
        <dbReference type="PROSITE" id="PS50893"/>
    </source>
</evidence>
<sequence length="331" mass="36035">MIEVVHLGKRYGEIVAIDDVNFSVAKGEILAFLGPNGAGKTTTMRILTCFMPATSGTAKVAGFDIFESPMEVKRRIGYLPDNPPLYPEMTVSEYLQFVAKIKGVANQRVKAALASALEKCNLGDVARRLIGNLSRGYRQRVGLAQAMIHNPDVLILDEPTVGLDPKQIIEIRELIKGLGGEHTIVLSTHILPEATAVSQKVVIINRGRIVAVDSQERLSAQVRKSEKISVRVRRGEAFDPEKIVSIEGVQQLLPQPAQPSMNGEGVFIVESELGRDIREELSKRVVECGWGLLEMKPLAVSLEEVFLQLTTEEKGVEEAAAAPVAPGEVPA</sequence>
<evidence type="ECO:0000256" key="2">
    <source>
        <dbReference type="ARBA" id="ARBA00022448"/>
    </source>
</evidence>
<dbReference type="InterPro" id="IPR003593">
    <property type="entry name" value="AAA+_ATPase"/>
</dbReference>
<evidence type="ECO:0000256" key="1">
    <source>
        <dbReference type="ARBA" id="ARBA00005417"/>
    </source>
</evidence>